<keyword evidence="5 7" id="KW-1133">Transmembrane helix</keyword>
<gene>
    <name evidence="10" type="ORF">LHJ74_23580</name>
</gene>
<dbReference type="SUPFAM" id="SSF161098">
    <property type="entry name" value="MetI-like"/>
    <property type="match status" value="1"/>
</dbReference>
<dbReference type="InterPro" id="IPR035906">
    <property type="entry name" value="MetI-like_sf"/>
</dbReference>
<feature type="transmembrane region" description="Helical" evidence="7">
    <location>
        <begin position="187"/>
        <end position="214"/>
    </location>
</feature>
<feature type="transmembrane region" description="Helical" evidence="7">
    <location>
        <begin position="300"/>
        <end position="322"/>
    </location>
</feature>
<evidence type="ECO:0000256" key="5">
    <source>
        <dbReference type="ARBA" id="ARBA00022989"/>
    </source>
</evidence>
<evidence type="ECO:0000256" key="2">
    <source>
        <dbReference type="ARBA" id="ARBA00022448"/>
    </source>
</evidence>
<dbReference type="InterPro" id="IPR000515">
    <property type="entry name" value="MetI-like"/>
</dbReference>
<dbReference type="Proteomes" id="UP001156389">
    <property type="component" value="Unassembled WGS sequence"/>
</dbReference>
<dbReference type="Pfam" id="PF00528">
    <property type="entry name" value="BPD_transp_1"/>
    <property type="match status" value="1"/>
</dbReference>
<evidence type="ECO:0000259" key="9">
    <source>
        <dbReference type="PROSITE" id="PS50928"/>
    </source>
</evidence>
<sequence>MSTTTADKTAAGAEGPGSRTPGPRRSGLSSPSRGARRRRRHAFRGAGFAVPFFLGFLFTFVAPLAYALYQSFFNIESSGLGIGTQKEVFVGFDNFTRGLQDSDFWSGTIRVLLFACVQIPIMLGLALTMALLLDGAARRTANRYRLAFLVPYMIPGIVAALMWLYIYSPRLGPLTDGLGAVGIEADFYSSALIWISMGNLLTWIHMGFNMLIIYGALQAVPRELFDAARVDGASELRIALSVKVPYVRGALVLTGMLSIIATLQLFNEPLLFRTTAPETVNKSWTPTLAIYNQAFDSNNYHYAAALSVILALVAGGASFLFYKLTNRAQP</sequence>
<evidence type="ECO:0000256" key="4">
    <source>
        <dbReference type="ARBA" id="ARBA00022692"/>
    </source>
</evidence>
<evidence type="ECO:0000313" key="10">
    <source>
        <dbReference type="EMBL" id="MCT2592858.1"/>
    </source>
</evidence>
<feature type="transmembrane region" description="Helical" evidence="7">
    <location>
        <begin position="111"/>
        <end position="134"/>
    </location>
</feature>
<evidence type="ECO:0000256" key="3">
    <source>
        <dbReference type="ARBA" id="ARBA00022475"/>
    </source>
</evidence>
<evidence type="ECO:0000256" key="8">
    <source>
        <dbReference type="SAM" id="MobiDB-lite"/>
    </source>
</evidence>
<feature type="region of interest" description="Disordered" evidence="8">
    <location>
        <begin position="1"/>
        <end position="36"/>
    </location>
</feature>
<feature type="domain" description="ABC transmembrane type-1" evidence="9">
    <location>
        <begin position="108"/>
        <end position="321"/>
    </location>
</feature>
<proteinExistence type="inferred from homology"/>
<comment type="similarity">
    <text evidence="7">Belongs to the binding-protein-dependent transport system permease family.</text>
</comment>
<keyword evidence="3" id="KW-1003">Cell membrane</keyword>
<keyword evidence="4 7" id="KW-0812">Transmembrane</keyword>
<keyword evidence="6 7" id="KW-0472">Membrane</keyword>
<keyword evidence="11" id="KW-1185">Reference proteome</keyword>
<accession>A0ABT2JY84</accession>
<evidence type="ECO:0000256" key="6">
    <source>
        <dbReference type="ARBA" id="ARBA00023136"/>
    </source>
</evidence>
<evidence type="ECO:0000256" key="1">
    <source>
        <dbReference type="ARBA" id="ARBA00004651"/>
    </source>
</evidence>
<comment type="subcellular location">
    <subcellularLocation>
        <location evidence="1 7">Cell membrane</location>
        <topology evidence="1 7">Multi-pass membrane protein</topology>
    </subcellularLocation>
</comment>
<organism evidence="10 11">
    <name type="scientific">Streptomyces gossypii</name>
    <dbReference type="NCBI Taxonomy" id="2883101"/>
    <lineage>
        <taxon>Bacteria</taxon>
        <taxon>Bacillati</taxon>
        <taxon>Actinomycetota</taxon>
        <taxon>Actinomycetes</taxon>
        <taxon>Kitasatosporales</taxon>
        <taxon>Streptomycetaceae</taxon>
        <taxon>Streptomyces</taxon>
    </lineage>
</organism>
<evidence type="ECO:0000313" key="11">
    <source>
        <dbReference type="Proteomes" id="UP001156389"/>
    </source>
</evidence>
<keyword evidence="2 7" id="KW-0813">Transport</keyword>
<protein>
    <submittedName>
        <fullName evidence="10">Sugar ABC transporter permease</fullName>
    </submittedName>
</protein>
<feature type="compositionally biased region" description="Low complexity" evidence="8">
    <location>
        <begin position="16"/>
        <end position="33"/>
    </location>
</feature>
<name>A0ABT2JY84_9ACTN</name>
<feature type="transmembrane region" description="Helical" evidence="7">
    <location>
        <begin position="46"/>
        <end position="69"/>
    </location>
</feature>
<dbReference type="PROSITE" id="PS50928">
    <property type="entry name" value="ABC_TM1"/>
    <property type="match status" value="1"/>
</dbReference>
<dbReference type="Gene3D" id="1.10.3720.10">
    <property type="entry name" value="MetI-like"/>
    <property type="match status" value="1"/>
</dbReference>
<evidence type="ECO:0000256" key="7">
    <source>
        <dbReference type="RuleBase" id="RU363032"/>
    </source>
</evidence>
<feature type="transmembrane region" description="Helical" evidence="7">
    <location>
        <begin position="246"/>
        <end position="266"/>
    </location>
</feature>
<dbReference type="EMBL" id="JAJAGO010000011">
    <property type="protein sequence ID" value="MCT2592858.1"/>
    <property type="molecule type" value="Genomic_DNA"/>
</dbReference>
<dbReference type="InterPro" id="IPR051393">
    <property type="entry name" value="ABC_transporter_permease"/>
</dbReference>
<reference evidence="10 11" key="1">
    <citation type="submission" date="2021-10" db="EMBL/GenBank/DDBJ databases">
        <title>Streptomyces gossypii sp. nov., isolated from soil collected from cotton field.</title>
        <authorList>
            <person name="Ge X."/>
            <person name="Chen X."/>
            <person name="Liu W."/>
        </authorList>
    </citation>
    <scope>NUCLEOTIDE SEQUENCE [LARGE SCALE GENOMIC DNA]</scope>
    <source>
        <strain evidence="10 11">N2-109</strain>
    </source>
</reference>
<dbReference type="CDD" id="cd06261">
    <property type="entry name" value="TM_PBP2"/>
    <property type="match status" value="1"/>
</dbReference>
<comment type="caution">
    <text evidence="10">The sequence shown here is derived from an EMBL/GenBank/DDBJ whole genome shotgun (WGS) entry which is preliminary data.</text>
</comment>
<dbReference type="PANTHER" id="PTHR30193:SF41">
    <property type="entry name" value="DIACETYLCHITOBIOSE UPTAKE SYSTEM PERMEASE PROTEIN NGCF"/>
    <property type="match status" value="1"/>
</dbReference>
<dbReference type="RefSeq" id="WP_260220183.1">
    <property type="nucleotide sequence ID" value="NZ_JAJAGO010000011.1"/>
</dbReference>
<feature type="transmembrane region" description="Helical" evidence="7">
    <location>
        <begin position="146"/>
        <end position="167"/>
    </location>
</feature>
<dbReference type="PANTHER" id="PTHR30193">
    <property type="entry name" value="ABC TRANSPORTER PERMEASE PROTEIN"/>
    <property type="match status" value="1"/>
</dbReference>